<feature type="compositionally biased region" description="Low complexity" evidence="1">
    <location>
        <begin position="166"/>
        <end position="176"/>
    </location>
</feature>
<organism evidence="2 3">
    <name type="scientific">Hibiscus sabdariffa</name>
    <name type="common">roselle</name>
    <dbReference type="NCBI Taxonomy" id="183260"/>
    <lineage>
        <taxon>Eukaryota</taxon>
        <taxon>Viridiplantae</taxon>
        <taxon>Streptophyta</taxon>
        <taxon>Embryophyta</taxon>
        <taxon>Tracheophyta</taxon>
        <taxon>Spermatophyta</taxon>
        <taxon>Magnoliopsida</taxon>
        <taxon>eudicotyledons</taxon>
        <taxon>Gunneridae</taxon>
        <taxon>Pentapetalae</taxon>
        <taxon>rosids</taxon>
        <taxon>malvids</taxon>
        <taxon>Malvales</taxon>
        <taxon>Malvaceae</taxon>
        <taxon>Malvoideae</taxon>
        <taxon>Hibiscus</taxon>
    </lineage>
</organism>
<evidence type="ECO:0000313" key="2">
    <source>
        <dbReference type="EMBL" id="KAK8499240.1"/>
    </source>
</evidence>
<evidence type="ECO:0000256" key="1">
    <source>
        <dbReference type="SAM" id="MobiDB-lite"/>
    </source>
</evidence>
<accession>A0ABR2AY88</accession>
<dbReference type="EMBL" id="JBBPBM010000239">
    <property type="protein sequence ID" value="KAK8499240.1"/>
    <property type="molecule type" value="Genomic_DNA"/>
</dbReference>
<dbReference type="Proteomes" id="UP001472677">
    <property type="component" value="Unassembled WGS sequence"/>
</dbReference>
<name>A0ABR2AY88_9ROSI</name>
<proteinExistence type="predicted"/>
<comment type="caution">
    <text evidence="2">The sequence shown here is derived from an EMBL/GenBank/DDBJ whole genome shotgun (WGS) entry which is preliminary data.</text>
</comment>
<keyword evidence="3" id="KW-1185">Reference proteome</keyword>
<sequence length="261" mass="28854">MPPKPTKGSRIRPIASTYNVMITLVYPFFSLVVQRTVAPPTRKGINIETSLPFESENLWRKSGFKFPETTRLYSQREYAAPKIIPSAANVATKLFLWKAPTKMRNSPIKLLVPEHQHIEKGLKKPVHDLTSVECYLQFPTPTPTLSSLSVNRNIVHRPKPFPSPRPSSSSPRPASGGRKRTRAGSARFAFSCVESFSFSYIIEARVHAGDGLKSFHGGGRAASSLSGRNKKGKLVVGGKTRLVECDSTEEPYSIGALARYN</sequence>
<protein>
    <submittedName>
        <fullName evidence="2">Uncharacterized protein</fullName>
    </submittedName>
</protein>
<reference evidence="2 3" key="1">
    <citation type="journal article" date="2024" name="G3 (Bethesda)">
        <title>Genome assembly of Hibiscus sabdariffa L. provides insights into metabolisms of medicinal natural products.</title>
        <authorList>
            <person name="Kim T."/>
        </authorList>
    </citation>
    <scope>NUCLEOTIDE SEQUENCE [LARGE SCALE GENOMIC DNA]</scope>
    <source>
        <strain evidence="2">TK-2024</strain>
        <tissue evidence="2">Old leaves</tissue>
    </source>
</reference>
<feature type="region of interest" description="Disordered" evidence="1">
    <location>
        <begin position="154"/>
        <end position="182"/>
    </location>
</feature>
<gene>
    <name evidence="2" type="ORF">V6N12_076090</name>
</gene>
<evidence type="ECO:0000313" key="3">
    <source>
        <dbReference type="Proteomes" id="UP001472677"/>
    </source>
</evidence>